<dbReference type="InterPro" id="IPR058407">
    <property type="entry name" value="DUF8094"/>
</dbReference>
<accession>A0A652KLJ0</accession>
<evidence type="ECO:0000313" key="3">
    <source>
        <dbReference type="EMBL" id="TXS24553.1"/>
    </source>
</evidence>
<dbReference type="Pfam" id="PF26366">
    <property type="entry name" value="DUF8094"/>
    <property type="match status" value="1"/>
</dbReference>
<gene>
    <name evidence="3" type="ORF">EAO74_29515</name>
</gene>
<evidence type="ECO:0000256" key="1">
    <source>
        <dbReference type="SAM" id="SignalP"/>
    </source>
</evidence>
<organism evidence="3">
    <name type="scientific">Streptomyces sp. gb1(2016)</name>
    <dbReference type="NCBI Taxonomy" id="1828321"/>
    <lineage>
        <taxon>Bacteria</taxon>
        <taxon>Bacillati</taxon>
        <taxon>Actinomycetota</taxon>
        <taxon>Actinomycetes</taxon>
        <taxon>Kitasatosporales</taxon>
        <taxon>Streptomycetaceae</taxon>
        <taxon>Streptomyces</taxon>
    </lineage>
</organism>
<feature type="signal peptide" evidence="1">
    <location>
        <begin position="1"/>
        <end position="21"/>
    </location>
</feature>
<dbReference type="AlphaFoldDB" id="A0A652KLJ0"/>
<protein>
    <recommendedName>
        <fullName evidence="2">DUF8094 domain-containing protein</fullName>
    </recommendedName>
</protein>
<feature type="chain" id="PRO_5024854706" description="DUF8094 domain-containing protein" evidence="1">
    <location>
        <begin position="22"/>
        <end position="335"/>
    </location>
</feature>
<evidence type="ECO:0000259" key="2">
    <source>
        <dbReference type="Pfam" id="PF26366"/>
    </source>
</evidence>
<comment type="caution">
    <text evidence="3">The sequence shown here is derived from an EMBL/GenBank/DDBJ whole genome shotgun (WGS) entry which is preliminary data.</text>
</comment>
<name>A0A652KLJ0_9ACTN</name>
<proteinExistence type="predicted"/>
<keyword evidence="1" id="KW-0732">Signal</keyword>
<reference evidence="3" key="1">
    <citation type="submission" date="2018-10" db="EMBL/GenBank/DDBJ databases">
        <authorList>
            <person name="Hariharan J."/>
            <person name="Choudoir M.J."/>
            <person name="Diebold P."/>
            <person name="Panke-Buisse K."/>
            <person name="Campbell A.N."/>
            <person name="Buckley D.H."/>
        </authorList>
    </citation>
    <scope>NUCLEOTIDE SEQUENCE</scope>
    <source>
        <strain evidence="3">Gb1</strain>
    </source>
</reference>
<dbReference type="RefSeq" id="WP_124276781.1">
    <property type="nucleotide sequence ID" value="NZ_RDBM01000037.1"/>
</dbReference>
<dbReference type="EMBL" id="RDBM01000037">
    <property type="protein sequence ID" value="TXS24553.1"/>
    <property type="molecule type" value="Genomic_DNA"/>
</dbReference>
<sequence>MTRLGRLAAGLATATVLSVTASGCVTVHGELEVVPGATESEAAKALEDFTVAYNKADKAYDPALDEDRVTGSLGAINQAGLAARRKNSPEGNAQHKPLELTDASYAIPKKAGWPRWFLADTDSNRDQDGGKQDTRWLLTFVRTGPDAPWKVSYLAVASPSEIPKFRKDADGYAQPVPSASTDATLATAPAELSTTYTDYLRDGAPDVFAPGSMTSGWRDARKNTRRAGFSYQYVDQALDSGTFAPLGLTTEDGGALVFFSSKHFERQTAAQGLRPTVTADVEALLSGEVKSTLTKERVSSQLVYVPKKAAGDAGGTDGKVRVLNRLPGLVAAQGS</sequence>
<feature type="domain" description="DUF8094" evidence="2">
    <location>
        <begin position="34"/>
        <end position="311"/>
    </location>
</feature>
<dbReference type="PROSITE" id="PS51257">
    <property type="entry name" value="PROKAR_LIPOPROTEIN"/>
    <property type="match status" value="1"/>
</dbReference>